<gene>
    <name evidence="1" type="ORF">NCS_11218</name>
</gene>
<organism evidence="1 2">
    <name type="scientific">Candidatus Nitrosotalea okcheonensis</name>
    <dbReference type="NCBI Taxonomy" id="1903276"/>
    <lineage>
        <taxon>Archaea</taxon>
        <taxon>Nitrososphaerota</taxon>
        <taxon>Nitrososphaeria</taxon>
        <taxon>Nitrosotaleales</taxon>
        <taxon>Nitrosotaleaceae</taxon>
        <taxon>Nitrosotalea</taxon>
    </lineage>
</organism>
<dbReference type="OrthoDB" id="10552at2157"/>
<name>A0A2H1FF93_9ARCH</name>
<proteinExistence type="predicted"/>
<protein>
    <submittedName>
        <fullName evidence="1">Uncharacterized protein</fullName>
    </submittedName>
</protein>
<evidence type="ECO:0000313" key="2">
    <source>
        <dbReference type="Proteomes" id="UP000230607"/>
    </source>
</evidence>
<dbReference type="EMBL" id="LT841358">
    <property type="protein sequence ID" value="SMH71411.1"/>
    <property type="molecule type" value="Genomic_DNA"/>
</dbReference>
<keyword evidence="2" id="KW-1185">Reference proteome</keyword>
<sequence length="99" mass="10992">MKIHFERSGGFAGIRTSVSLDTDNMSQDESAQLHGLCANINFFNLPSKSDAKRGAADLFLYKITVESKDGKHTVETTDLSMTPGFERFVNYLSDKAQKN</sequence>
<dbReference type="RefSeq" id="WP_157927385.1">
    <property type="nucleotide sequence ID" value="NZ_LT841358.1"/>
</dbReference>
<dbReference type="Pfam" id="PF20242">
    <property type="entry name" value="Emfourin"/>
    <property type="match status" value="1"/>
</dbReference>
<evidence type="ECO:0000313" key="1">
    <source>
        <dbReference type="EMBL" id="SMH71411.1"/>
    </source>
</evidence>
<reference evidence="2" key="1">
    <citation type="submission" date="2017-03" db="EMBL/GenBank/DDBJ databases">
        <authorList>
            <person name="Herbold C."/>
        </authorList>
    </citation>
    <scope>NUCLEOTIDE SEQUENCE [LARGE SCALE GENOMIC DNA]</scope>
</reference>
<dbReference type="AlphaFoldDB" id="A0A2H1FF93"/>
<accession>A0A2H1FF93</accession>
<dbReference type="InterPro" id="IPR049457">
    <property type="entry name" value="Emfourin"/>
</dbReference>
<dbReference type="Proteomes" id="UP000230607">
    <property type="component" value="Chromosome 1"/>
</dbReference>